<dbReference type="EMBL" id="JBHSWI010000001">
    <property type="protein sequence ID" value="MFC6646648.1"/>
    <property type="molecule type" value="Genomic_DNA"/>
</dbReference>
<evidence type="ECO:0000256" key="1">
    <source>
        <dbReference type="ARBA" id="ARBA00022603"/>
    </source>
</evidence>
<evidence type="ECO:0000313" key="5">
    <source>
        <dbReference type="Proteomes" id="UP001596391"/>
    </source>
</evidence>
<dbReference type="Proteomes" id="UP001596391">
    <property type="component" value="Unassembled WGS sequence"/>
</dbReference>
<reference evidence="5" key="1">
    <citation type="journal article" date="2019" name="Int. J. Syst. Evol. Microbiol.">
        <title>The Global Catalogue of Microorganisms (GCM) 10K type strain sequencing project: providing services to taxonomists for standard genome sequencing and annotation.</title>
        <authorList>
            <consortium name="The Broad Institute Genomics Platform"/>
            <consortium name="The Broad Institute Genome Sequencing Center for Infectious Disease"/>
            <person name="Wu L."/>
            <person name="Ma J."/>
        </authorList>
    </citation>
    <scope>NUCLEOTIDE SEQUENCE [LARGE SCALE GENOMIC DNA]</scope>
    <source>
        <strain evidence="5">CGMCC 1.16026</strain>
    </source>
</reference>
<comment type="caution">
    <text evidence="4">The sequence shown here is derived from an EMBL/GenBank/DDBJ whole genome shotgun (WGS) entry which is preliminary data.</text>
</comment>
<accession>A0ABW1ZCR3</accession>
<sequence>MDPLIEAPEALEAPTTSSAVCEAVQAGLNATPKTLPAWLFYDEHGSQLFERITELPEYYLTRTERHLFVEMAPTLAEHVGTPLTVMELGAGTASKTGVLLTALAQHQTPLLYQPIDVSASATEEAANVLTRLVPQLQVQPQIANYITERYDVERPANARVLALYIGSSIGNFSPAEQQNILRNLRSHLEPRDTLLLGLDLAPGDAKSHDALQKAYDDDAGVTAAFNKNVLTRLNREIDADFKLDQFAHRACWNASESRIEMHLESLVSQTVNVCGDAITLSKGETIHTENSYKFTDAAINTLLQDSGFSMNRTLTDENGWYAVVMADAV</sequence>
<keyword evidence="1 4" id="KW-0489">Methyltransferase</keyword>
<dbReference type="InterPro" id="IPR019257">
    <property type="entry name" value="MeTrfase_dom"/>
</dbReference>
<keyword evidence="5" id="KW-1185">Reference proteome</keyword>
<feature type="domain" description="Histidine-specific methyltransferase SAM-dependent" evidence="3">
    <location>
        <begin position="22"/>
        <end position="326"/>
    </location>
</feature>
<dbReference type="GO" id="GO:0032259">
    <property type="term" value="P:methylation"/>
    <property type="evidence" value="ECO:0007669"/>
    <property type="project" value="UniProtKB-KW"/>
</dbReference>
<dbReference type="PANTHER" id="PTHR43397">
    <property type="entry name" value="ERGOTHIONEINE BIOSYNTHESIS PROTEIN 1"/>
    <property type="match status" value="1"/>
</dbReference>
<dbReference type="InterPro" id="IPR017804">
    <property type="entry name" value="MeTrfase_EgtD-like"/>
</dbReference>
<name>A0ABW1ZCR3_9BACT</name>
<dbReference type="Pfam" id="PF10017">
    <property type="entry name" value="Methyltransf_33"/>
    <property type="match status" value="1"/>
</dbReference>
<keyword evidence="2 4" id="KW-0808">Transferase</keyword>
<dbReference type="NCBIfam" id="TIGR03438">
    <property type="entry name" value="egtD_ergothio"/>
    <property type="match status" value="1"/>
</dbReference>
<gene>
    <name evidence="4" type="primary">egtD</name>
    <name evidence="4" type="ORF">ACFQBQ_13840</name>
</gene>
<proteinExistence type="predicted"/>
<dbReference type="PIRSF" id="PIRSF018005">
    <property type="entry name" value="UCP018005"/>
    <property type="match status" value="1"/>
</dbReference>
<dbReference type="GO" id="GO:0052706">
    <property type="term" value="F:L-histidine N(alpha)-methyltransferase activity"/>
    <property type="evidence" value="ECO:0007669"/>
    <property type="project" value="UniProtKB-EC"/>
</dbReference>
<evidence type="ECO:0000313" key="4">
    <source>
        <dbReference type="EMBL" id="MFC6646648.1"/>
    </source>
</evidence>
<dbReference type="RefSeq" id="WP_390235611.1">
    <property type="nucleotide sequence ID" value="NZ_JAGSYD010000001.1"/>
</dbReference>
<evidence type="ECO:0000256" key="2">
    <source>
        <dbReference type="ARBA" id="ARBA00022679"/>
    </source>
</evidence>
<dbReference type="EC" id="2.1.1.44" evidence="4"/>
<dbReference type="InterPro" id="IPR029063">
    <property type="entry name" value="SAM-dependent_MTases_sf"/>
</dbReference>
<dbReference type="PANTHER" id="PTHR43397:SF1">
    <property type="entry name" value="ERGOTHIONEINE BIOSYNTHESIS PROTEIN 1"/>
    <property type="match status" value="1"/>
</dbReference>
<dbReference type="InterPro" id="IPR051128">
    <property type="entry name" value="EgtD_Methyltrsf_superfamily"/>
</dbReference>
<dbReference type="Gene3D" id="3.40.50.150">
    <property type="entry name" value="Vaccinia Virus protein VP39"/>
    <property type="match status" value="1"/>
</dbReference>
<organism evidence="4 5">
    <name type="scientific">Granulicella cerasi</name>
    <dbReference type="NCBI Taxonomy" id="741063"/>
    <lineage>
        <taxon>Bacteria</taxon>
        <taxon>Pseudomonadati</taxon>
        <taxon>Acidobacteriota</taxon>
        <taxon>Terriglobia</taxon>
        <taxon>Terriglobales</taxon>
        <taxon>Acidobacteriaceae</taxon>
        <taxon>Granulicella</taxon>
    </lineage>
</organism>
<protein>
    <submittedName>
        <fullName evidence="4">L-histidine N(Alpha)-methyltransferase</fullName>
        <ecNumber evidence="4">2.1.1.44</ecNumber>
    </submittedName>
</protein>
<evidence type="ECO:0000259" key="3">
    <source>
        <dbReference type="Pfam" id="PF10017"/>
    </source>
</evidence>
<dbReference type="InterPro" id="IPR035094">
    <property type="entry name" value="EgtD"/>
</dbReference>
<dbReference type="SUPFAM" id="SSF53335">
    <property type="entry name" value="S-adenosyl-L-methionine-dependent methyltransferases"/>
    <property type="match status" value="1"/>
</dbReference>